<dbReference type="GO" id="GO:0004854">
    <property type="term" value="F:xanthine dehydrogenase activity"/>
    <property type="evidence" value="ECO:0007669"/>
    <property type="project" value="UniProtKB-EC"/>
</dbReference>
<dbReference type="InterPro" id="IPR014309">
    <property type="entry name" value="Xanthine_DH_Mopterin-bd_su"/>
</dbReference>
<evidence type="ECO:0000313" key="13">
    <source>
        <dbReference type="Proteomes" id="UP000260680"/>
    </source>
</evidence>
<dbReference type="PANTHER" id="PTHR11908">
    <property type="entry name" value="XANTHINE DEHYDROGENASE"/>
    <property type="match status" value="1"/>
</dbReference>
<dbReference type="InterPro" id="IPR046867">
    <property type="entry name" value="AldOxase/xan_DH_MoCoBD2"/>
</dbReference>
<evidence type="ECO:0000256" key="9">
    <source>
        <dbReference type="ARBA" id="ARBA00023014"/>
    </source>
</evidence>
<dbReference type="EMBL" id="QOHO01000113">
    <property type="protein sequence ID" value="RFZ75857.1"/>
    <property type="molecule type" value="Genomic_DNA"/>
</dbReference>
<evidence type="ECO:0000259" key="11">
    <source>
        <dbReference type="SMART" id="SM01008"/>
    </source>
</evidence>
<dbReference type="Gene3D" id="3.90.1170.50">
    <property type="entry name" value="Aldehyde oxidase/xanthine dehydrogenase, a/b hammerhead"/>
    <property type="match status" value="1"/>
</dbReference>
<dbReference type="InterPro" id="IPR000674">
    <property type="entry name" value="Ald_Oxase/Xan_DH_a/b"/>
</dbReference>
<organism evidence="12 13">
    <name type="scientific">Lacrimispora amygdalina</name>
    <dbReference type="NCBI Taxonomy" id="253257"/>
    <lineage>
        <taxon>Bacteria</taxon>
        <taxon>Bacillati</taxon>
        <taxon>Bacillota</taxon>
        <taxon>Clostridia</taxon>
        <taxon>Lachnospirales</taxon>
        <taxon>Lachnospiraceae</taxon>
        <taxon>Lacrimispora</taxon>
    </lineage>
</organism>
<dbReference type="SUPFAM" id="SSF54665">
    <property type="entry name" value="CO dehydrogenase molybdoprotein N-domain-like"/>
    <property type="match status" value="1"/>
</dbReference>
<dbReference type="Pfam" id="PF20256">
    <property type="entry name" value="MoCoBD_2"/>
    <property type="match status" value="1"/>
</dbReference>
<dbReference type="SMART" id="SM01008">
    <property type="entry name" value="Ald_Xan_dh_C"/>
    <property type="match status" value="1"/>
</dbReference>
<dbReference type="Proteomes" id="UP000260680">
    <property type="component" value="Unassembled WGS sequence"/>
</dbReference>
<dbReference type="EC" id="1.17.1.4" evidence="12"/>
<dbReference type="InterPro" id="IPR036856">
    <property type="entry name" value="Ald_Oxase/Xan_DH_a/b_sf"/>
</dbReference>
<dbReference type="OrthoDB" id="9759099at2"/>
<evidence type="ECO:0000256" key="4">
    <source>
        <dbReference type="ARBA" id="ARBA00022630"/>
    </source>
</evidence>
<dbReference type="Pfam" id="PF02738">
    <property type="entry name" value="MoCoBD_1"/>
    <property type="match status" value="1"/>
</dbReference>
<dbReference type="PANTHER" id="PTHR11908:SF132">
    <property type="entry name" value="ALDEHYDE OXIDASE 1-RELATED"/>
    <property type="match status" value="1"/>
</dbReference>
<gene>
    <name evidence="12" type="primary">xdhB</name>
    <name evidence="12" type="ORF">DS742_26515</name>
</gene>
<dbReference type="AlphaFoldDB" id="A0A3E2N4D5"/>
<evidence type="ECO:0000256" key="8">
    <source>
        <dbReference type="ARBA" id="ARBA00023004"/>
    </source>
</evidence>
<comment type="cofactor">
    <cofactor evidence="1">
        <name>FAD</name>
        <dbReference type="ChEBI" id="CHEBI:57692"/>
    </cofactor>
</comment>
<keyword evidence="6" id="KW-0274">FAD</keyword>
<dbReference type="FunFam" id="3.30.365.10:FF:000001">
    <property type="entry name" value="Xanthine dehydrogenase oxidase"/>
    <property type="match status" value="1"/>
</dbReference>
<evidence type="ECO:0000256" key="6">
    <source>
        <dbReference type="ARBA" id="ARBA00022827"/>
    </source>
</evidence>
<keyword evidence="8" id="KW-0408">Iron</keyword>
<evidence type="ECO:0000256" key="2">
    <source>
        <dbReference type="ARBA" id="ARBA00006849"/>
    </source>
</evidence>
<dbReference type="SUPFAM" id="SSF56003">
    <property type="entry name" value="Molybdenum cofactor-binding domain"/>
    <property type="match status" value="1"/>
</dbReference>
<name>A0A3E2N4D5_9FIRM</name>
<comment type="cofactor">
    <cofactor evidence="10">
        <name>Mo-molybdopterin cytosine dinucleotide</name>
        <dbReference type="ChEBI" id="CHEBI:71308"/>
    </cofactor>
</comment>
<dbReference type="Pfam" id="PF01315">
    <property type="entry name" value="Ald_Xan_dh_C"/>
    <property type="match status" value="1"/>
</dbReference>
<evidence type="ECO:0000256" key="1">
    <source>
        <dbReference type="ARBA" id="ARBA00001974"/>
    </source>
</evidence>
<sequence length="784" mass="86111">MKAVRRQMVMKNEQMKQNSQWGQAGTSPLHVSGRDHVMGRSQFIDDIPKPGNLLFVKVMVSPAASGRIKKLDTQKASEMPGVAAVLTAEDIPGENQIGGIIKDEVCLAQGHVQFVGEPVAIIAAESLKEAEAAMEQILFEVEEETPVLTVREAVRREQFVGPVRKIEHGDVEAVFADCPYYMEGVIRNEGQEHFYLETQSTLAVPEDNGGITLYSSSQNPNEIQKMAAGVLGLLQNMVTVDIKRLGGGFGGKESQATSWACLAALAAYHTGRPALIHLTRDEDMLSTGKRHAFESDYRVAFDKDGKILAYCVELNSNCGAVADVSTSVLERAMLHAENSYHIENIRIIGRPCKTNLHPATAFRGFGGPQGIFAIESVMERIAYTLGLDPYDVRMKNMYRKGDMAPYGQEIHHGEDIGRIFEKLRTDSRWDERKKEIAVFNQNNRYRKKGLGITPVKFGISFTAAHLNQGSALIHVFVDGSVSVTHGAIEMGQEVNTKIAQIAATTLGVPIGSIRIESNNTKRVANTSATAASSGCDLNGHAVENAALKILGRLKELVLKLYPGEDAAFENGFVYPVHEGKTDYENPLIAFKELVQKAYFERVDLCDHGFYATPGIYFDRDKGEGNPFLYYVFGAAVAEVTVDLLTGRTTLDSVHILHDCASSINPMVDIGQIQGAFIQGVGWVTTEELVYQESGRLLSSSPATYKIPTIGDIPEEFHIELMDGCINELGIKRSKAIGEPPFIYGESVFFAITDALCSLGSYPEELSIPATPEKIWRVIKRNKEQ</sequence>
<keyword evidence="7 12" id="KW-0560">Oxidoreductase</keyword>
<keyword evidence="4" id="KW-0285">Flavoprotein</keyword>
<keyword evidence="9" id="KW-0411">Iron-sulfur</keyword>
<comment type="similarity">
    <text evidence="2">Belongs to the xanthine dehydrogenase family.</text>
</comment>
<keyword evidence="5" id="KW-0479">Metal-binding</keyword>
<proteinExistence type="inferred from homology"/>
<dbReference type="FunFam" id="3.30.365.10:FF:000003">
    <property type="entry name" value="Aldehyde oxidase 1"/>
    <property type="match status" value="1"/>
</dbReference>
<evidence type="ECO:0000256" key="3">
    <source>
        <dbReference type="ARBA" id="ARBA00022505"/>
    </source>
</evidence>
<dbReference type="InterPro" id="IPR016208">
    <property type="entry name" value="Ald_Oxase/xanthine_DH-like"/>
</dbReference>
<feature type="domain" description="Aldehyde oxidase/xanthine dehydrogenase a/b hammerhead" evidence="11">
    <location>
        <begin position="38"/>
        <end position="145"/>
    </location>
</feature>
<protein>
    <submittedName>
        <fullName evidence="12">Xanthine dehydrogenase molybdopterin binding subunit</fullName>
        <ecNumber evidence="12">1.17.1.4</ecNumber>
    </submittedName>
</protein>
<dbReference type="InterPro" id="IPR008274">
    <property type="entry name" value="AldOxase/xan_DH_MoCoBD1"/>
</dbReference>
<dbReference type="NCBIfam" id="TIGR02965">
    <property type="entry name" value="xanthine_xdhB"/>
    <property type="match status" value="1"/>
</dbReference>
<dbReference type="Gene3D" id="3.30.365.10">
    <property type="entry name" value="Aldehyde oxidase/xanthine dehydrogenase, molybdopterin binding domain"/>
    <property type="match status" value="4"/>
</dbReference>
<keyword evidence="3" id="KW-0500">Molybdenum</keyword>
<comment type="caution">
    <text evidence="12">The sequence shown here is derived from an EMBL/GenBank/DDBJ whole genome shotgun (WGS) entry which is preliminary data.</text>
</comment>
<evidence type="ECO:0000256" key="5">
    <source>
        <dbReference type="ARBA" id="ARBA00022723"/>
    </source>
</evidence>
<dbReference type="GO" id="GO:0005506">
    <property type="term" value="F:iron ion binding"/>
    <property type="evidence" value="ECO:0007669"/>
    <property type="project" value="InterPro"/>
</dbReference>
<dbReference type="InterPro" id="IPR037165">
    <property type="entry name" value="AldOxase/xan_DH_Mopterin-bd_sf"/>
</dbReference>
<accession>A0A3E2N4D5</accession>
<dbReference type="GO" id="GO:0030151">
    <property type="term" value="F:molybdenum ion binding"/>
    <property type="evidence" value="ECO:0007669"/>
    <property type="project" value="InterPro"/>
</dbReference>
<evidence type="ECO:0000313" key="12">
    <source>
        <dbReference type="EMBL" id="RFZ75857.1"/>
    </source>
</evidence>
<evidence type="ECO:0000256" key="7">
    <source>
        <dbReference type="ARBA" id="ARBA00023002"/>
    </source>
</evidence>
<evidence type="ECO:0000256" key="10">
    <source>
        <dbReference type="ARBA" id="ARBA00053029"/>
    </source>
</evidence>
<dbReference type="GO" id="GO:0051536">
    <property type="term" value="F:iron-sulfur cluster binding"/>
    <property type="evidence" value="ECO:0007669"/>
    <property type="project" value="UniProtKB-KW"/>
</dbReference>
<reference evidence="12 13" key="1">
    <citation type="submission" date="2018-07" db="EMBL/GenBank/DDBJ databases">
        <title>New species, Clostridium PI-S10-A1B.</title>
        <authorList>
            <person name="Krishna G."/>
            <person name="Summeta K."/>
            <person name="Shikha S."/>
            <person name="Prabhu P.B."/>
            <person name="Suresh K."/>
        </authorList>
    </citation>
    <scope>NUCLEOTIDE SEQUENCE [LARGE SCALE GENOMIC DNA]</scope>
    <source>
        <strain evidence="12 13">PI-S10-A1B</strain>
    </source>
</reference>